<dbReference type="Proteomes" id="UP000029981">
    <property type="component" value="Chromosome 4"/>
</dbReference>
<dbReference type="InterPro" id="IPR005299">
    <property type="entry name" value="MeTrfase_7"/>
</dbReference>
<keyword evidence="6" id="KW-1185">Reference proteome</keyword>
<dbReference type="GO" id="GO:2000032">
    <property type="term" value="P:regulation of secondary shoot formation"/>
    <property type="evidence" value="ECO:0007669"/>
    <property type="project" value="EnsemblPlants"/>
</dbReference>
<sequence>MNIEKNFHMNGGIGNNSYAKNSHLQRKASDMVKHVTMEAIEKVYLSTGAPTSFGIADLGCSSGPNTLSIVKEIIQAFQSLSSDHLRQSSEFRVYLNDLPTNDFNSIFKALPDFCRELQNEGVNQNPSGFFIGAYPGSFYQRLFPSNCLHFVYSNYSLHWLSRVPEGVRDEFGKPVNRGTIYISERSPISVVEAYVKQFRRDFWEFLRKRAEEVVSGGRMVLILLGRDGTDHVDRGNSFMWHLLAEAFAILVSKGEVKEEELDSYDVNFYAANKEEIEEEVRREGSFGLERIEKFELEKKVKMNNNGGDESYGKEVAKSVRAIQESMISHHFGDSILDSLFLNYGTLLDEEMAKQEIKPITFVLVLTKL</sequence>
<dbReference type="Pfam" id="PF03492">
    <property type="entry name" value="Methyltransf_7"/>
    <property type="match status" value="1"/>
</dbReference>
<evidence type="ECO:0000313" key="6">
    <source>
        <dbReference type="Proteomes" id="UP000029981"/>
    </source>
</evidence>
<dbReference type="EMBL" id="CM002925">
    <property type="protein sequence ID" value="KGN53298.1"/>
    <property type="molecule type" value="Genomic_DNA"/>
</dbReference>
<dbReference type="Gene3D" id="3.40.50.150">
    <property type="entry name" value="Vaccinia Virus protein VP39"/>
    <property type="match status" value="1"/>
</dbReference>
<dbReference type="SUPFAM" id="SSF53335">
    <property type="entry name" value="S-adenosyl-L-methionine-dependent methyltransferases"/>
    <property type="match status" value="1"/>
</dbReference>
<keyword evidence="1" id="KW-0489">Methyltransferase</keyword>
<gene>
    <name evidence="5" type="ORF">Csa_4G046610</name>
</gene>
<reference evidence="5 6" key="4">
    <citation type="journal article" date="2011" name="BMC Genomics">
        <title>RNA-Seq improves annotation of protein-coding genes in the cucumber genome.</title>
        <authorList>
            <person name="Li Z."/>
            <person name="Zhang Z."/>
            <person name="Yan P."/>
            <person name="Huang S."/>
            <person name="Fei Z."/>
            <person name="Lin K."/>
        </authorList>
    </citation>
    <scope>NUCLEOTIDE SEQUENCE [LARGE SCALE GENOMIC DNA]</scope>
    <source>
        <strain evidence="6">cv. 9930</strain>
    </source>
</reference>
<evidence type="ECO:0000256" key="4">
    <source>
        <dbReference type="ARBA" id="ARBA00022842"/>
    </source>
</evidence>
<dbReference type="OrthoDB" id="1523883at2759"/>
<dbReference type="AlphaFoldDB" id="A0A0A0KUR7"/>
<dbReference type="eggNOG" id="ENOG502QQAF">
    <property type="taxonomic scope" value="Eukaryota"/>
</dbReference>
<accession>A0A0A0KUR7</accession>
<keyword evidence="2" id="KW-0808">Transferase</keyword>
<dbReference type="KEGG" id="csv:101204383"/>
<reference evidence="5 6" key="1">
    <citation type="journal article" date="2009" name="Nat. Genet.">
        <title>The genome of the cucumber, Cucumis sativus L.</title>
        <authorList>
            <person name="Huang S."/>
            <person name="Li R."/>
            <person name="Zhang Z."/>
            <person name="Li L."/>
            <person name="Gu X."/>
            <person name="Fan W."/>
            <person name="Lucas W.J."/>
            <person name="Wang X."/>
            <person name="Xie B."/>
            <person name="Ni P."/>
            <person name="Ren Y."/>
            <person name="Zhu H."/>
            <person name="Li J."/>
            <person name="Lin K."/>
            <person name="Jin W."/>
            <person name="Fei Z."/>
            <person name="Li G."/>
            <person name="Staub J."/>
            <person name="Kilian A."/>
            <person name="van der Vossen E.A."/>
            <person name="Wu Y."/>
            <person name="Guo J."/>
            <person name="He J."/>
            <person name="Jia Z."/>
            <person name="Ren Y."/>
            <person name="Tian G."/>
            <person name="Lu Y."/>
            <person name="Ruan J."/>
            <person name="Qian W."/>
            <person name="Wang M."/>
            <person name="Huang Q."/>
            <person name="Li B."/>
            <person name="Xuan Z."/>
            <person name="Cao J."/>
            <person name="Asan"/>
            <person name="Wu Z."/>
            <person name="Zhang J."/>
            <person name="Cai Q."/>
            <person name="Bai Y."/>
            <person name="Zhao B."/>
            <person name="Han Y."/>
            <person name="Li Y."/>
            <person name="Li X."/>
            <person name="Wang S."/>
            <person name="Shi Q."/>
            <person name="Liu S."/>
            <person name="Cho W.K."/>
            <person name="Kim J.Y."/>
            <person name="Xu Y."/>
            <person name="Heller-Uszynska K."/>
            <person name="Miao H."/>
            <person name="Cheng Z."/>
            <person name="Zhang S."/>
            <person name="Wu J."/>
            <person name="Yang Y."/>
            <person name="Kang H."/>
            <person name="Li M."/>
            <person name="Liang H."/>
            <person name="Ren X."/>
            <person name="Shi Z."/>
            <person name="Wen M."/>
            <person name="Jian M."/>
            <person name="Yang H."/>
            <person name="Zhang G."/>
            <person name="Yang Z."/>
            <person name="Chen R."/>
            <person name="Liu S."/>
            <person name="Li J."/>
            <person name="Ma L."/>
            <person name="Liu H."/>
            <person name="Zhou Y."/>
            <person name="Zhao J."/>
            <person name="Fang X."/>
            <person name="Li G."/>
            <person name="Fang L."/>
            <person name="Li Y."/>
            <person name="Liu D."/>
            <person name="Zheng H."/>
            <person name="Zhang Y."/>
            <person name="Qin N."/>
            <person name="Li Z."/>
            <person name="Yang G."/>
            <person name="Yang S."/>
            <person name="Bolund L."/>
            <person name="Kristiansen K."/>
            <person name="Zheng H."/>
            <person name="Li S."/>
            <person name="Zhang X."/>
            <person name="Yang H."/>
            <person name="Wang J."/>
            <person name="Sun R."/>
            <person name="Zhang B."/>
            <person name="Jiang S."/>
            <person name="Wang J."/>
            <person name="Du Y."/>
            <person name="Li S."/>
        </authorList>
    </citation>
    <scope>NUCLEOTIDE SEQUENCE [LARGE SCALE GENOMIC DNA]</scope>
    <source>
        <strain evidence="6">cv. 9930</strain>
    </source>
</reference>
<keyword evidence="3" id="KW-0479">Metal-binding</keyword>
<reference evidence="5 6" key="2">
    <citation type="journal article" date="2009" name="PLoS ONE">
        <title>An integrated genetic and cytogenetic map of the cucumber genome.</title>
        <authorList>
            <person name="Ren Y."/>
            <person name="Zhang Z."/>
            <person name="Liu J."/>
            <person name="Staub J.E."/>
            <person name="Han Y."/>
            <person name="Cheng Z."/>
            <person name="Li X."/>
            <person name="Lu J."/>
            <person name="Miao H."/>
            <person name="Kang H."/>
            <person name="Xie B."/>
            <person name="Gu X."/>
            <person name="Wang X."/>
            <person name="Du Y."/>
            <person name="Jin W."/>
            <person name="Huang S."/>
        </authorList>
    </citation>
    <scope>NUCLEOTIDE SEQUENCE [LARGE SCALE GENOMIC DNA]</scope>
    <source>
        <strain evidence="6">cv. 9930</strain>
    </source>
</reference>
<keyword evidence="4" id="KW-0460">Magnesium</keyword>
<proteinExistence type="predicted"/>
<dbReference type="GO" id="GO:0046872">
    <property type="term" value="F:metal ion binding"/>
    <property type="evidence" value="ECO:0007669"/>
    <property type="project" value="UniProtKB-KW"/>
</dbReference>
<dbReference type="InterPro" id="IPR042086">
    <property type="entry name" value="MeTrfase_capping"/>
</dbReference>
<dbReference type="SMR" id="A0A0A0KUR7"/>
<evidence type="ECO:0000313" key="5">
    <source>
        <dbReference type="EMBL" id="KGN53298.1"/>
    </source>
</evidence>
<name>A0A0A0KUR7_CUCSA</name>
<dbReference type="OMA" id="SWAIQWL"/>
<evidence type="ECO:0000256" key="3">
    <source>
        <dbReference type="ARBA" id="ARBA00022723"/>
    </source>
</evidence>
<dbReference type="Gene3D" id="1.10.1200.270">
    <property type="entry name" value="Methyltransferase, alpha-helical capping domain"/>
    <property type="match status" value="1"/>
</dbReference>
<dbReference type="GO" id="GO:0008757">
    <property type="term" value="F:S-adenosylmethionine-dependent methyltransferase activity"/>
    <property type="evidence" value="ECO:0000318"/>
    <property type="project" value="GO_Central"/>
</dbReference>
<dbReference type="InterPro" id="IPR029063">
    <property type="entry name" value="SAM-dependent_MTases_sf"/>
</dbReference>
<dbReference type="Gramene" id="KGN53298">
    <property type="protein sequence ID" value="KGN53298"/>
    <property type="gene ID" value="Csa_4G046610"/>
</dbReference>
<dbReference type="GO" id="GO:1901601">
    <property type="term" value="P:strigolactone biosynthetic process"/>
    <property type="evidence" value="ECO:0007669"/>
    <property type="project" value="EnsemblPlants"/>
</dbReference>
<dbReference type="PANTHER" id="PTHR31009">
    <property type="entry name" value="S-ADENOSYL-L-METHIONINE:CARBOXYL METHYLTRANSFERASE FAMILY PROTEIN"/>
    <property type="match status" value="1"/>
</dbReference>
<evidence type="ECO:0000256" key="1">
    <source>
        <dbReference type="ARBA" id="ARBA00022603"/>
    </source>
</evidence>
<evidence type="ECO:0000256" key="2">
    <source>
        <dbReference type="ARBA" id="ARBA00022679"/>
    </source>
</evidence>
<dbReference type="GO" id="GO:0032259">
    <property type="term" value="P:methylation"/>
    <property type="evidence" value="ECO:0000318"/>
    <property type="project" value="GO_Central"/>
</dbReference>
<reference evidence="5 6" key="3">
    <citation type="journal article" date="2010" name="BMC Genomics">
        <title>Transcriptome sequencing and comparative analysis of cucumber flowers with different sex types.</title>
        <authorList>
            <person name="Guo S."/>
            <person name="Zheng Y."/>
            <person name="Joung J.G."/>
            <person name="Liu S."/>
            <person name="Zhang Z."/>
            <person name="Crasta O.R."/>
            <person name="Sobral B.W."/>
            <person name="Xu Y."/>
            <person name="Huang S."/>
            <person name="Fei Z."/>
        </authorList>
    </citation>
    <scope>NUCLEOTIDE SEQUENCE [LARGE SCALE GENOMIC DNA]</scope>
    <source>
        <strain evidence="6">cv. 9930</strain>
    </source>
</reference>
<organism evidence="5 6">
    <name type="scientific">Cucumis sativus</name>
    <name type="common">Cucumber</name>
    <dbReference type="NCBI Taxonomy" id="3659"/>
    <lineage>
        <taxon>Eukaryota</taxon>
        <taxon>Viridiplantae</taxon>
        <taxon>Streptophyta</taxon>
        <taxon>Embryophyta</taxon>
        <taxon>Tracheophyta</taxon>
        <taxon>Spermatophyta</taxon>
        <taxon>Magnoliopsida</taxon>
        <taxon>eudicotyledons</taxon>
        <taxon>Gunneridae</taxon>
        <taxon>Pentapetalae</taxon>
        <taxon>rosids</taxon>
        <taxon>fabids</taxon>
        <taxon>Cucurbitales</taxon>
        <taxon>Cucurbitaceae</taxon>
        <taxon>Benincaseae</taxon>
        <taxon>Cucumis</taxon>
    </lineage>
</organism>
<protein>
    <submittedName>
        <fullName evidence="5">Uncharacterized protein</fullName>
    </submittedName>
</protein>